<keyword evidence="1" id="KW-0812">Transmembrane</keyword>
<evidence type="ECO:0000313" key="2">
    <source>
        <dbReference type="EMBL" id="MFC5289639.1"/>
    </source>
</evidence>
<dbReference type="Proteomes" id="UP001596157">
    <property type="component" value="Unassembled WGS sequence"/>
</dbReference>
<organism evidence="2 3">
    <name type="scientific">Actinokineospora guangxiensis</name>
    <dbReference type="NCBI Taxonomy" id="1490288"/>
    <lineage>
        <taxon>Bacteria</taxon>
        <taxon>Bacillati</taxon>
        <taxon>Actinomycetota</taxon>
        <taxon>Actinomycetes</taxon>
        <taxon>Pseudonocardiales</taxon>
        <taxon>Pseudonocardiaceae</taxon>
        <taxon>Actinokineospora</taxon>
    </lineage>
</organism>
<feature type="transmembrane region" description="Helical" evidence="1">
    <location>
        <begin position="82"/>
        <end position="102"/>
    </location>
</feature>
<comment type="caution">
    <text evidence="2">The sequence shown here is derived from an EMBL/GenBank/DDBJ whole genome shotgun (WGS) entry which is preliminary data.</text>
</comment>
<dbReference type="RefSeq" id="WP_378249493.1">
    <property type="nucleotide sequence ID" value="NZ_JBHSKF010000012.1"/>
</dbReference>
<feature type="transmembrane region" description="Helical" evidence="1">
    <location>
        <begin position="156"/>
        <end position="174"/>
    </location>
</feature>
<sequence length="185" mass="18962">MNPADVDSRLAYISFGLAYILGHGAAALSKGADPLLRLPGWLPIVLLAAGIVAGMVLSILASTRAQRGATESRRLAEKLVGTAWATGFIALFLLITGLSAVEPALQEVLWPAGSVLVVGMIYLAEGAVRGNTLHYALGTWLAVVASASLLLGTAGVYGVLAVAGGGAYIVATLLERRRLVAARSG</sequence>
<feature type="transmembrane region" description="Helical" evidence="1">
    <location>
        <begin position="41"/>
        <end position="61"/>
    </location>
</feature>
<feature type="transmembrane region" description="Helical" evidence="1">
    <location>
        <begin position="12"/>
        <end position="29"/>
    </location>
</feature>
<proteinExistence type="predicted"/>
<protein>
    <submittedName>
        <fullName evidence="2">ABC transporter permease</fullName>
    </submittedName>
</protein>
<reference evidence="3" key="1">
    <citation type="journal article" date="2019" name="Int. J. Syst. Evol. Microbiol.">
        <title>The Global Catalogue of Microorganisms (GCM) 10K type strain sequencing project: providing services to taxonomists for standard genome sequencing and annotation.</title>
        <authorList>
            <consortium name="The Broad Institute Genomics Platform"/>
            <consortium name="The Broad Institute Genome Sequencing Center for Infectious Disease"/>
            <person name="Wu L."/>
            <person name="Ma J."/>
        </authorList>
    </citation>
    <scope>NUCLEOTIDE SEQUENCE [LARGE SCALE GENOMIC DNA]</scope>
    <source>
        <strain evidence="3">CCUG 59778</strain>
    </source>
</reference>
<accession>A0ABW0EU08</accession>
<dbReference type="EMBL" id="JBHSKF010000012">
    <property type="protein sequence ID" value="MFC5289639.1"/>
    <property type="molecule type" value="Genomic_DNA"/>
</dbReference>
<keyword evidence="1" id="KW-0472">Membrane</keyword>
<keyword evidence="3" id="KW-1185">Reference proteome</keyword>
<name>A0ABW0EU08_9PSEU</name>
<feature type="transmembrane region" description="Helical" evidence="1">
    <location>
        <begin position="108"/>
        <end position="125"/>
    </location>
</feature>
<evidence type="ECO:0000256" key="1">
    <source>
        <dbReference type="SAM" id="Phobius"/>
    </source>
</evidence>
<evidence type="ECO:0000313" key="3">
    <source>
        <dbReference type="Proteomes" id="UP001596157"/>
    </source>
</evidence>
<gene>
    <name evidence="2" type="ORF">ACFPM7_21520</name>
</gene>
<keyword evidence="1" id="KW-1133">Transmembrane helix</keyword>